<dbReference type="PANTHER" id="PTHR43808">
    <property type="entry name" value="ACETYLORNITHINE DEACETYLASE"/>
    <property type="match status" value="1"/>
</dbReference>
<evidence type="ECO:0000259" key="16">
    <source>
        <dbReference type="Pfam" id="PF07687"/>
    </source>
</evidence>
<name>A0A1U7D335_9RHOB</name>
<dbReference type="PANTHER" id="PTHR43808:SF31">
    <property type="entry name" value="N-ACETYL-L-CITRULLINE DEACETYLASE"/>
    <property type="match status" value="1"/>
</dbReference>
<dbReference type="GO" id="GO:0009089">
    <property type="term" value="P:lysine biosynthetic process via diaminopimelate"/>
    <property type="evidence" value="ECO:0007669"/>
    <property type="project" value="UniProtKB-UniRule"/>
</dbReference>
<evidence type="ECO:0000256" key="11">
    <source>
        <dbReference type="ARBA" id="ARBA00023154"/>
    </source>
</evidence>
<evidence type="ECO:0000256" key="9">
    <source>
        <dbReference type="ARBA" id="ARBA00022833"/>
    </source>
</evidence>
<keyword evidence="10 15" id="KW-0220">Diaminopimelate biosynthesis</keyword>
<evidence type="ECO:0000256" key="8">
    <source>
        <dbReference type="ARBA" id="ARBA00022801"/>
    </source>
</evidence>
<dbReference type="NCBIfam" id="TIGR01246">
    <property type="entry name" value="dapE_proteo"/>
    <property type="match status" value="1"/>
</dbReference>
<dbReference type="InterPro" id="IPR011650">
    <property type="entry name" value="Peptidase_M20_dimer"/>
</dbReference>
<dbReference type="HAMAP" id="MF_01690">
    <property type="entry name" value="DapE"/>
    <property type="match status" value="1"/>
</dbReference>
<organism evidence="17 18">
    <name type="scientific">Salipiger profundus</name>
    <dbReference type="NCBI Taxonomy" id="1229727"/>
    <lineage>
        <taxon>Bacteria</taxon>
        <taxon>Pseudomonadati</taxon>
        <taxon>Pseudomonadota</taxon>
        <taxon>Alphaproteobacteria</taxon>
        <taxon>Rhodobacterales</taxon>
        <taxon>Roseobacteraceae</taxon>
        <taxon>Salipiger</taxon>
    </lineage>
</organism>
<dbReference type="EC" id="3.5.1.18" evidence="4 15"/>
<evidence type="ECO:0000256" key="2">
    <source>
        <dbReference type="ARBA" id="ARBA00006746"/>
    </source>
</evidence>
<gene>
    <name evidence="15" type="primary">dapE</name>
    <name evidence="17" type="ORF">Ga0080559_TMP1690</name>
</gene>
<evidence type="ECO:0000256" key="15">
    <source>
        <dbReference type="HAMAP-Rule" id="MF_01690"/>
    </source>
</evidence>
<protein>
    <recommendedName>
        <fullName evidence="5 15">Succinyl-diaminopimelate desuccinylase</fullName>
        <shortName evidence="15">SDAP desuccinylase</shortName>
        <ecNumber evidence="4 15">3.5.1.18</ecNumber>
    </recommendedName>
    <alternativeName>
        <fullName evidence="13 15">N-succinyl-LL-2,6-diaminoheptanedioate amidohydrolase</fullName>
    </alternativeName>
</protein>
<feature type="binding site" evidence="15">
    <location>
        <position position="70"/>
    </location>
    <ligand>
        <name>Zn(2+)</name>
        <dbReference type="ChEBI" id="CHEBI:29105"/>
        <label>1</label>
    </ligand>
</feature>
<keyword evidence="18" id="KW-1185">Reference proteome</keyword>
<sequence>MSQTDPADLTAALIRCPSVTPDEGGALVLLKGLLEEAGFTCTRVDKGGIANLYARWGEKRHAKTFGFNGHTDVVPIGNPDDWSADPFGAEIRDGVMFGRGATDMKSGVAAFAAAAVDFVRDTPPDGAIVLAITGDEEGDAQDGTIALLDWMAAEDERMSVCLVGEPTCPTEMGEMIKIGRRGSMSAWFTVTGRQGHSAYPHRALNPLPAMARLMDRLASHELDQGTEHFDASTLAVVTIDTGNPATNVIPAQTRATVNIRFNDSHSGAALGDWLREEAAAVDAAFGTSTELTVKISGESFLTPPGPLSDLVSQAVEAETGRTPELSTTGGTSDARFVKDHCPVVEFGLVGKTMHQVDECVPVEQIHQLKAIYARILRDYFSG</sequence>
<dbReference type="InterPro" id="IPR050072">
    <property type="entry name" value="Peptidase_M20A"/>
</dbReference>
<dbReference type="OrthoDB" id="9809784at2"/>
<dbReference type="InterPro" id="IPR036264">
    <property type="entry name" value="Bact_exopeptidase_dim_dom"/>
</dbReference>
<feature type="active site" description="Proton acceptor" evidence="15">
    <location>
        <position position="136"/>
    </location>
</feature>
<comment type="similarity">
    <text evidence="2 15">Belongs to the peptidase M20A family. DapE subfamily.</text>
</comment>
<dbReference type="Gene3D" id="3.40.630.10">
    <property type="entry name" value="Zn peptidases"/>
    <property type="match status" value="2"/>
</dbReference>
<dbReference type="Pfam" id="PF01546">
    <property type="entry name" value="Peptidase_M20"/>
    <property type="match status" value="1"/>
</dbReference>
<comment type="catalytic activity">
    <reaction evidence="14 15">
        <text>N-succinyl-(2S,6S)-2,6-diaminopimelate + H2O = (2S,6S)-2,6-diaminopimelate + succinate</text>
        <dbReference type="Rhea" id="RHEA:22608"/>
        <dbReference type="ChEBI" id="CHEBI:15377"/>
        <dbReference type="ChEBI" id="CHEBI:30031"/>
        <dbReference type="ChEBI" id="CHEBI:57609"/>
        <dbReference type="ChEBI" id="CHEBI:58087"/>
        <dbReference type="EC" id="3.5.1.18"/>
    </reaction>
</comment>
<dbReference type="InterPro" id="IPR002933">
    <property type="entry name" value="Peptidase_M20"/>
</dbReference>
<comment type="subunit">
    <text evidence="3 15">Homodimer.</text>
</comment>
<keyword evidence="7 15" id="KW-0479">Metal-binding</keyword>
<dbReference type="KEGG" id="tpro:Ga0080559_TMP1690"/>
<evidence type="ECO:0000256" key="7">
    <source>
        <dbReference type="ARBA" id="ARBA00022723"/>
    </source>
</evidence>
<evidence type="ECO:0000313" key="17">
    <source>
        <dbReference type="EMBL" id="APX22486.1"/>
    </source>
</evidence>
<evidence type="ECO:0000256" key="12">
    <source>
        <dbReference type="ARBA" id="ARBA00023285"/>
    </source>
</evidence>
<feature type="domain" description="Peptidase M20 dimerisation" evidence="16">
    <location>
        <begin position="178"/>
        <end position="279"/>
    </location>
</feature>
<feature type="binding site" evidence="15">
    <location>
        <position position="103"/>
    </location>
    <ligand>
        <name>Zn(2+)</name>
        <dbReference type="ChEBI" id="CHEBI:29105"/>
        <label>2</label>
    </ligand>
</feature>
<comment type="pathway">
    <text evidence="1 15">Amino-acid biosynthesis; L-lysine biosynthesis via DAP pathway; LL-2,6-diaminopimelate from (S)-tetrahydrodipicolinate (succinylase route): step 3/3.</text>
</comment>
<dbReference type="Pfam" id="PF07687">
    <property type="entry name" value="M20_dimer"/>
    <property type="match status" value="1"/>
</dbReference>
<feature type="active site" evidence="15">
    <location>
        <position position="72"/>
    </location>
</feature>
<dbReference type="GO" id="GO:0009014">
    <property type="term" value="F:succinyl-diaminopimelate desuccinylase activity"/>
    <property type="evidence" value="ECO:0007669"/>
    <property type="project" value="UniProtKB-UniRule"/>
</dbReference>
<evidence type="ECO:0000256" key="13">
    <source>
        <dbReference type="ARBA" id="ARBA00031891"/>
    </source>
</evidence>
<comment type="function">
    <text evidence="15">Catalyzes the hydrolysis of N-succinyl-L,L-diaminopimelic acid (SDAP), forming succinate and LL-2,6-diaminopimelate (DAP), an intermediate involved in the bacterial biosynthesis of lysine and meso-diaminopimelic acid, an essential component of bacterial cell walls.</text>
</comment>
<comment type="cofactor">
    <cofactor evidence="15">
        <name>Zn(2+)</name>
        <dbReference type="ChEBI" id="CHEBI:29105"/>
    </cofactor>
    <cofactor evidence="15">
        <name>Co(2+)</name>
        <dbReference type="ChEBI" id="CHEBI:48828"/>
    </cofactor>
    <text evidence="15">Binds 2 Zn(2+) or Co(2+) ions per subunit.</text>
</comment>
<keyword evidence="8 15" id="KW-0378">Hydrolase</keyword>
<dbReference type="NCBIfam" id="NF009557">
    <property type="entry name" value="PRK13009.1"/>
    <property type="match status" value="1"/>
</dbReference>
<dbReference type="SUPFAM" id="SSF53187">
    <property type="entry name" value="Zn-dependent exopeptidases"/>
    <property type="match status" value="1"/>
</dbReference>
<dbReference type="Proteomes" id="UP000186559">
    <property type="component" value="Chromosome"/>
</dbReference>
<keyword evidence="12 15" id="KW-0170">Cobalt</keyword>
<evidence type="ECO:0000256" key="4">
    <source>
        <dbReference type="ARBA" id="ARBA00011921"/>
    </source>
</evidence>
<reference evidence="17 18" key="1">
    <citation type="submission" date="2016-03" db="EMBL/GenBank/DDBJ databases">
        <title>Deep-sea bacteria in the southern Pacific.</title>
        <authorList>
            <person name="Tang K."/>
        </authorList>
    </citation>
    <scope>NUCLEOTIDE SEQUENCE [LARGE SCALE GENOMIC DNA]</scope>
    <source>
        <strain evidence="17 18">JLT2016</strain>
    </source>
</reference>
<feature type="binding site" evidence="15">
    <location>
        <position position="354"/>
    </location>
    <ligand>
        <name>Zn(2+)</name>
        <dbReference type="ChEBI" id="CHEBI:29105"/>
        <label>2</label>
    </ligand>
</feature>
<feature type="binding site" evidence="15">
    <location>
        <position position="103"/>
    </location>
    <ligand>
        <name>Zn(2+)</name>
        <dbReference type="ChEBI" id="CHEBI:29105"/>
        <label>1</label>
    </ligand>
</feature>
<dbReference type="GO" id="GO:0006526">
    <property type="term" value="P:L-arginine biosynthetic process"/>
    <property type="evidence" value="ECO:0007669"/>
    <property type="project" value="TreeGrafter"/>
</dbReference>
<feature type="binding site" evidence="15">
    <location>
        <position position="165"/>
    </location>
    <ligand>
        <name>Zn(2+)</name>
        <dbReference type="ChEBI" id="CHEBI:29105"/>
        <label>1</label>
    </ligand>
</feature>
<proteinExistence type="inferred from homology"/>
<dbReference type="SUPFAM" id="SSF55031">
    <property type="entry name" value="Bacterial exopeptidase dimerisation domain"/>
    <property type="match status" value="1"/>
</dbReference>
<dbReference type="UniPathway" id="UPA00034">
    <property type="reaction ID" value="UER00021"/>
</dbReference>
<feature type="binding site" evidence="15">
    <location>
        <position position="137"/>
    </location>
    <ligand>
        <name>Zn(2+)</name>
        <dbReference type="ChEBI" id="CHEBI:29105"/>
        <label>2</label>
    </ligand>
</feature>
<evidence type="ECO:0000256" key="6">
    <source>
        <dbReference type="ARBA" id="ARBA00022605"/>
    </source>
</evidence>
<dbReference type="GO" id="GO:0050897">
    <property type="term" value="F:cobalt ion binding"/>
    <property type="evidence" value="ECO:0007669"/>
    <property type="project" value="UniProtKB-UniRule"/>
</dbReference>
<dbReference type="AlphaFoldDB" id="A0A1U7D335"/>
<dbReference type="InterPro" id="IPR001261">
    <property type="entry name" value="ArgE/DapE_CS"/>
</dbReference>
<keyword evidence="9 15" id="KW-0862">Zinc</keyword>
<evidence type="ECO:0000256" key="5">
    <source>
        <dbReference type="ARBA" id="ARBA00022391"/>
    </source>
</evidence>
<keyword evidence="6 15" id="KW-0028">Amino-acid biosynthesis</keyword>
<dbReference type="EMBL" id="CP014796">
    <property type="protein sequence ID" value="APX22486.1"/>
    <property type="molecule type" value="Genomic_DNA"/>
</dbReference>
<dbReference type="CDD" id="cd03891">
    <property type="entry name" value="M20_DapE_proteobac"/>
    <property type="match status" value="1"/>
</dbReference>
<dbReference type="GO" id="GO:0008270">
    <property type="term" value="F:zinc ion binding"/>
    <property type="evidence" value="ECO:0007669"/>
    <property type="project" value="UniProtKB-UniRule"/>
</dbReference>
<keyword evidence="11 15" id="KW-0457">Lysine biosynthesis</keyword>
<dbReference type="GO" id="GO:0019877">
    <property type="term" value="P:diaminopimelate biosynthetic process"/>
    <property type="evidence" value="ECO:0007669"/>
    <property type="project" value="UniProtKB-UniRule"/>
</dbReference>
<evidence type="ECO:0000256" key="10">
    <source>
        <dbReference type="ARBA" id="ARBA00022915"/>
    </source>
</evidence>
<accession>A0A1U7D335</accession>
<dbReference type="PROSITE" id="PS00759">
    <property type="entry name" value="ARGE_DAPE_CPG2_2"/>
    <property type="match status" value="1"/>
</dbReference>
<dbReference type="GO" id="GO:0008777">
    <property type="term" value="F:acetylornithine deacetylase activity"/>
    <property type="evidence" value="ECO:0007669"/>
    <property type="project" value="TreeGrafter"/>
</dbReference>
<dbReference type="STRING" id="1229727.Ga0080559_TMP1690"/>
<dbReference type="InterPro" id="IPR005941">
    <property type="entry name" value="DapE_proteobac"/>
</dbReference>
<evidence type="ECO:0000313" key="18">
    <source>
        <dbReference type="Proteomes" id="UP000186559"/>
    </source>
</evidence>
<evidence type="ECO:0000256" key="14">
    <source>
        <dbReference type="ARBA" id="ARBA00051301"/>
    </source>
</evidence>
<evidence type="ECO:0000256" key="1">
    <source>
        <dbReference type="ARBA" id="ARBA00005130"/>
    </source>
</evidence>
<dbReference type="RefSeq" id="WP_076622818.1">
    <property type="nucleotide sequence ID" value="NZ_BMEW01000004.1"/>
</dbReference>
<evidence type="ECO:0000256" key="3">
    <source>
        <dbReference type="ARBA" id="ARBA00011738"/>
    </source>
</evidence>